<reference evidence="2 3" key="1">
    <citation type="submission" date="2019-05" db="EMBL/GenBank/DDBJ databases">
        <authorList>
            <person name="Pankratov T."/>
            <person name="Grouzdev D."/>
        </authorList>
    </citation>
    <scope>NUCLEOTIDE SEQUENCE [LARGE SCALE GENOMIC DNA]</scope>
    <source>
        <strain evidence="2 3">KEBCLARHB70R</strain>
    </source>
</reference>
<keyword evidence="2" id="KW-0540">Nuclease</keyword>
<gene>
    <name evidence="2" type="ORF">FE263_17375</name>
</gene>
<accession>A0A5R9J0W1</accession>
<dbReference type="GO" id="GO:0004519">
    <property type="term" value="F:endonuclease activity"/>
    <property type="evidence" value="ECO:0007669"/>
    <property type="project" value="UniProtKB-KW"/>
</dbReference>
<name>A0A5R9J0W1_9PROT</name>
<protein>
    <submittedName>
        <fullName evidence="2">HNH endonuclease</fullName>
    </submittedName>
</protein>
<sequence length="339" mass="38407">MRCIFCQLERDGSEEHVFPLAIGGPLTTDRVCEPCNSQLGSRVDAALVDHFLIRMRRAELHLAGNSSHVPSEYEIMEGVATLVDDPELRVRTKFNPRTQKMDIRLIQHKSPVIENEKGEVSFQVLVDETELHTLPLIIQRERKRRRLPPATEQEMSEILDRASRTVTVRQNPNVLFNLTVKFKYLEHSLLKIIYELAFLWLGETYLDDPRASELRSAVTSADPAIAQTLMGYCGDAGSSDLFPLWLPHRAHHLAFATVINERIAICLRIFDIFAATAWITADANRYLNGTDGRDVLRFLTIDASTRKMLSSPFLDEVMRVVRKKGESQTVGAVPDPLCL</sequence>
<dbReference type="Pfam" id="PF14279">
    <property type="entry name" value="HNH_5"/>
    <property type="match status" value="1"/>
</dbReference>
<dbReference type="AlphaFoldDB" id="A0A5R9J0W1"/>
<feature type="domain" description="HNH endonuclease 5" evidence="1">
    <location>
        <begin position="3"/>
        <end position="52"/>
    </location>
</feature>
<dbReference type="OrthoDB" id="2804463at2"/>
<evidence type="ECO:0000313" key="2">
    <source>
        <dbReference type="EMBL" id="TLU71274.1"/>
    </source>
</evidence>
<keyword evidence="2" id="KW-0378">Hydrolase</keyword>
<dbReference type="EMBL" id="VCDI01000007">
    <property type="protein sequence ID" value="TLU71274.1"/>
    <property type="molecule type" value="Genomic_DNA"/>
</dbReference>
<dbReference type="Proteomes" id="UP000305654">
    <property type="component" value="Unassembled WGS sequence"/>
</dbReference>
<dbReference type="InterPro" id="IPR029471">
    <property type="entry name" value="HNH_5"/>
</dbReference>
<proteinExistence type="predicted"/>
<comment type="caution">
    <text evidence="2">The sequence shown here is derived from an EMBL/GenBank/DDBJ whole genome shotgun (WGS) entry which is preliminary data.</text>
</comment>
<evidence type="ECO:0000313" key="3">
    <source>
        <dbReference type="Proteomes" id="UP000305654"/>
    </source>
</evidence>
<keyword evidence="3" id="KW-1185">Reference proteome</keyword>
<keyword evidence="2" id="KW-0255">Endonuclease</keyword>
<organism evidence="2 3">
    <name type="scientific">Lichenicoccus roseus</name>
    <dbReference type="NCBI Taxonomy" id="2683649"/>
    <lineage>
        <taxon>Bacteria</taxon>
        <taxon>Pseudomonadati</taxon>
        <taxon>Pseudomonadota</taxon>
        <taxon>Alphaproteobacteria</taxon>
        <taxon>Acetobacterales</taxon>
        <taxon>Acetobacteraceae</taxon>
        <taxon>Lichenicoccus</taxon>
    </lineage>
</organism>
<evidence type="ECO:0000259" key="1">
    <source>
        <dbReference type="Pfam" id="PF14279"/>
    </source>
</evidence>